<dbReference type="EMBL" id="CP036280">
    <property type="protein sequence ID" value="QDU72787.1"/>
    <property type="molecule type" value="Genomic_DNA"/>
</dbReference>
<dbReference type="RefSeq" id="WP_145446946.1">
    <property type="nucleotide sequence ID" value="NZ_CP036280.1"/>
</dbReference>
<organism evidence="1 2">
    <name type="scientific">Mucisphaera calidilacus</name>
    <dbReference type="NCBI Taxonomy" id="2527982"/>
    <lineage>
        <taxon>Bacteria</taxon>
        <taxon>Pseudomonadati</taxon>
        <taxon>Planctomycetota</taxon>
        <taxon>Phycisphaerae</taxon>
        <taxon>Phycisphaerales</taxon>
        <taxon>Phycisphaeraceae</taxon>
        <taxon>Mucisphaera</taxon>
    </lineage>
</organism>
<dbReference type="KEGG" id="mcad:Pan265_26610"/>
<accession>A0A518C0P9</accession>
<dbReference type="OrthoDB" id="9927359at2"/>
<name>A0A518C0P9_9BACT</name>
<protein>
    <submittedName>
        <fullName evidence="1">Uncharacterized protein</fullName>
    </submittedName>
</protein>
<evidence type="ECO:0000313" key="2">
    <source>
        <dbReference type="Proteomes" id="UP000320386"/>
    </source>
</evidence>
<proteinExistence type="predicted"/>
<dbReference type="Proteomes" id="UP000320386">
    <property type="component" value="Chromosome"/>
</dbReference>
<dbReference type="AlphaFoldDB" id="A0A518C0P9"/>
<reference evidence="1 2" key="1">
    <citation type="submission" date="2019-02" db="EMBL/GenBank/DDBJ databases">
        <title>Deep-cultivation of Planctomycetes and their phenomic and genomic characterization uncovers novel biology.</title>
        <authorList>
            <person name="Wiegand S."/>
            <person name="Jogler M."/>
            <person name="Boedeker C."/>
            <person name="Pinto D."/>
            <person name="Vollmers J."/>
            <person name="Rivas-Marin E."/>
            <person name="Kohn T."/>
            <person name="Peeters S.H."/>
            <person name="Heuer A."/>
            <person name="Rast P."/>
            <person name="Oberbeckmann S."/>
            <person name="Bunk B."/>
            <person name="Jeske O."/>
            <person name="Meyerdierks A."/>
            <person name="Storesund J.E."/>
            <person name="Kallscheuer N."/>
            <person name="Luecker S."/>
            <person name="Lage O.M."/>
            <person name="Pohl T."/>
            <person name="Merkel B.J."/>
            <person name="Hornburger P."/>
            <person name="Mueller R.-W."/>
            <person name="Bruemmer F."/>
            <person name="Labrenz M."/>
            <person name="Spormann A.M."/>
            <person name="Op den Camp H."/>
            <person name="Overmann J."/>
            <person name="Amann R."/>
            <person name="Jetten M.S.M."/>
            <person name="Mascher T."/>
            <person name="Medema M.H."/>
            <person name="Devos D.P."/>
            <person name="Kaster A.-K."/>
            <person name="Ovreas L."/>
            <person name="Rohde M."/>
            <person name="Galperin M.Y."/>
            <person name="Jogler C."/>
        </authorList>
    </citation>
    <scope>NUCLEOTIDE SEQUENCE [LARGE SCALE GENOMIC DNA]</scope>
    <source>
        <strain evidence="1 2">Pan265</strain>
    </source>
</reference>
<keyword evidence="2" id="KW-1185">Reference proteome</keyword>
<evidence type="ECO:0000313" key="1">
    <source>
        <dbReference type="EMBL" id="QDU72787.1"/>
    </source>
</evidence>
<gene>
    <name evidence="1" type="ORF">Pan265_26610</name>
</gene>
<sequence length="64" mass="7461">MSKLQLIESIRRVNRTASEEFLTRFDETTLHDYLRRLSLQQRRGPASTWTRNTTIPAVTTRVAA</sequence>